<feature type="signal peptide" evidence="1">
    <location>
        <begin position="1"/>
        <end position="19"/>
    </location>
</feature>
<sequence length="83" mass="8792">MNIRNIILSSLFMAVTASATFVDPFCVNLCCAGVYNSRSGLIGRECLPVLPGPAGLICPRRTVCCKYVAPFGTSGAVCRPGFF</sequence>
<name>A0A9N8Q7Y7_9BASI</name>
<dbReference type="Proteomes" id="UP000836404">
    <property type="component" value="Unassembled WGS sequence"/>
</dbReference>
<gene>
    <name evidence="2" type="ORF">JKILLFL_G8917</name>
</gene>
<organism evidence="2 3">
    <name type="scientific">Tilletia laevis</name>
    <dbReference type="NCBI Taxonomy" id="157183"/>
    <lineage>
        <taxon>Eukaryota</taxon>
        <taxon>Fungi</taxon>
        <taxon>Dikarya</taxon>
        <taxon>Basidiomycota</taxon>
        <taxon>Ustilaginomycotina</taxon>
        <taxon>Exobasidiomycetes</taxon>
        <taxon>Tilletiales</taxon>
        <taxon>Tilletiaceae</taxon>
        <taxon>Tilletia</taxon>
    </lineage>
</organism>
<evidence type="ECO:0000256" key="1">
    <source>
        <dbReference type="SAM" id="SignalP"/>
    </source>
</evidence>
<evidence type="ECO:0008006" key="4">
    <source>
        <dbReference type="Google" id="ProtNLM"/>
    </source>
</evidence>
<comment type="caution">
    <text evidence="2">The sequence shown here is derived from an EMBL/GenBank/DDBJ whole genome shotgun (WGS) entry which is preliminary data.</text>
</comment>
<evidence type="ECO:0000313" key="2">
    <source>
        <dbReference type="EMBL" id="CAD6905848.1"/>
    </source>
</evidence>
<dbReference type="EMBL" id="CAJHJF010000741">
    <property type="protein sequence ID" value="CAD6905848.1"/>
    <property type="molecule type" value="Genomic_DNA"/>
</dbReference>
<reference evidence="2 3" key="1">
    <citation type="submission" date="2020-10" db="EMBL/GenBank/DDBJ databases">
        <authorList>
            <person name="Sedaghatjoo S."/>
        </authorList>
    </citation>
    <scope>NUCLEOTIDE SEQUENCE [LARGE SCALE GENOMIC DNA]</scope>
    <source>
        <strain evidence="2 3">LLFL</strain>
    </source>
</reference>
<proteinExistence type="predicted"/>
<feature type="chain" id="PRO_5040287851" description="Hydrophobin" evidence="1">
    <location>
        <begin position="20"/>
        <end position="83"/>
    </location>
</feature>
<protein>
    <recommendedName>
        <fullName evidence="4">Hydrophobin</fullName>
    </recommendedName>
</protein>
<accession>A0A9N8Q7Y7</accession>
<keyword evidence="3" id="KW-1185">Reference proteome</keyword>
<dbReference type="AlphaFoldDB" id="A0A9N8Q7Y7"/>
<keyword evidence="1" id="KW-0732">Signal</keyword>
<evidence type="ECO:0000313" key="3">
    <source>
        <dbReference type="Proteomes" id="UP000836404"/>
    </source>
</evidence>